<evidence type="ECO:0000313" key="5">
    <source>
        <dbReference type="Proteomes" id="UP001160483"/>
    </source>
</evidence>
<keyword evidence="1" id="KW-1133">Transmembrane helix</keyword>
<keyword evidence="4" id="KW-1185">Reference proteome</keyword>
<dbReference type="AlphaFoldDB" id="A0AAU9KQA2"/>
<proteinExistence type="predicted"/>
<evidence type="ECO:0000256" key="1">
    <source>
        <dbReference type="SAM" id="Phobius"/>
    </source>
</evidence>
<evidence type="ECO:0000313" key="3">
    <source>
        <dbReference type="EMBL" id="CAH0516877.1"/>
    </source>
</evidence>
<comment type="caution">
    <text evidence="2">The sequence shown here is derived from an EMBL/GenBank/DDBJ whole genome shotgun (WGS) entry which is preliminary data.</text>
</comment>
<evidence type="ECO:0000313" key="4">
    <source>
        <dbReference type="Proteomes" id="UP001158986"/>
    </source>
</evidence>
<protein>
    <recommendedName>
        <fullName evidence="6">PSI domain-containing protein</fullName>
    </recommendedName>
</protein>
<accession>A0AAU9KQA2</accession>
<dbReference type="EMBL" id="CAKLCB010000210">
    <property type="protein sequence ID" value="CAH0516877.1"/>
    <property type="molecule type" value="Genomic_DNA"/>
</dbReference>
<dbReference type="Proteomes" id="UP001158986">
    <property type="component" value="Unassembled WGS sequence"/>
</dbReference>
<keyword evidence="1" id="KW-0472">Membrane</keyword>
<sequence length="293" mass="32213">MTLDSSRNDNVIDSSSSLSNDNITITLNENDLNKSVSSNTDDSCTWYVDSKCTRPRTCFDCLNVPLSTNACAIDPSGVCVSLDQIESYLASQNYYIPPKHYYTSSEYTYCNADDSKCASCSDQWKTNFVTTGSPGMSSLCTGTDGCVCIADCETPNWQDMVIEGLCSSDEKSLNSMTPIATNVTVSLFVGVAVAVLLAVATWGARRLVNRGENESSAIRRDSRTRARPAPIRPQLSLAGWKSLRRSLIESEHGYMNGSDTMMLQRNREDTLGVENVPTMRVEQEQGFRSESRA</sequence>
<dbReference type="Proteomes" id="UP001160483">
    <property type="component" value="Unassembled WGS sequence"/>
</dbReference>
<evidence type="ECO:0000313" key="2">
    <source>
        <dbReference type="EMBL" id="CAH0475999.1"/>
    </source>
</evidence>
<keyword evidence="1" id="KW-0812">Transmembrane</keyword>
<evidence type="ECO:0008006" key="6">
    <source>
        <dbReference type="Google" id="ProtNLM"/>
    </source>
</evidence>
<organism evidence="2 5">
    <name type="scientific">Peronospora belbahrii</name>
    <dbReference type="NCBI Taxonomy" id="622444"/>
    <lineage>
        <taxon>Eukaryota</taxon>
        <taxon>Sar</taxon>
        <taxon>Stramenopiles</taxon>
        <taxon>Oomycota</taxon>
        <taxon>Peronosporomycetes</taxon>
        <taxon>Peronosporales</taxon>
        <taxon>Peronosporaceae</taxon>
        <taxon>Peronospora</taxon>
    </lineage>
</organism>
<feature type="transmembrane region" description="Helical" evidence="1">
    <location>
        <begin position="183"/>
        <end position="204"/>
    </location>
</feature>
<reference evidence="2 4" key="1">
    <citation type="submission" date="2021-11" db="EMBL/GenBank/DDBJ databases">
        <authorList>
            <person name="Islam A."/>
            <person name="Islam S."/>
            <person name="Flora M.S."/>
            <person name="Rahman M."/>
            <person name="Ziaur R.M."/>
            <person name="Epstein J.H."/>
            <person name="Hassan M."/>
            <person name="Klassen M."/>
            <person name="Woodard K."/>
            <person name="Webb A."/>
            <person name="Webby R.J."/>
            <person name="El Zowalaty M.E."/>
        </authorList>
    </citation>
    <scope>NUCLEOTIDE SEQUENCE</scope>
    <source>
        <strain evidence="3">Pbs1</strain>
        <strain evidence="2">Pbs3</strain>
    </source>
</reference>
<dbReference type="EMBL" id="CAKKTJ010000132">
    <property type="protein sequence ID" value="CAH0475999.1"/>
    <property type="molecule type" value="Genomic_DNA"/>
</dbReference>
<name>A0AAU9KQA2_9STRA</name>
<gene>
    <name evidence="3" type="ORF">PBS001_LOCUS3514</name>
    <name evidence="2" type="ORF">PBS003_LOCUS2807</name>
</gene>